<evidence type="ECO:0000313" key="3">
    <source>
        <dbReference type="Proteomes" id="UP001159364"/>
    </source>
</evidence>
<feature type="compositionally biased region" description="Gly residues" evidence="1">
    <location>
        <begin position="123"/>
        <end position="137"/>
    </location>
</feature>
<sequence length="285" mass="30068">MEKRKRVSMLVWILVIGLVSHNMVVVPVMANTFEDQKNYYSPDPNTRSPPSGLSVSLCSHRSHGGSPPSHGSHHHHPTPSTPSPGNCENPPPDHNPPCGSCGTPSVPTTPSTPSVPTPSNPPSGGGYYPPTPTGGGSPPTPVVDNPPPSPIFVPGTPYSPSPPYTPDPNSPFSCNYWRTHPGIIWGILGWWGTLGSAFGPVTSFPGAGASTSLLQALSNTRNDGYGTLYREGTASFLNSMINNRFPFTTRQVRDNFIAGLGSNKAAAAQGNIFKLANEGKVKPRA</sequence>
<feature type="region of interest" description="Disordered" evidence="1">
    <location>
        <begin position="40"/>
        <end position="164"/>
    </location>
</feature>
<comment type="caution">
    <text evidence="2">The sequence shown here is derived from an EMBL/GenBank/DDBJ whole genome shotgun (WGS) entry which is preliminary data.</text>
</comment>
<dbReference type="Proteomes" id="UP001159364">
    <property type="component" value="Linkage Group LG06"/>
</dbReference>
<dbReference type="EMBL" id="JAIWQS010000006">
    <property type="protein sequence ID" value="KAJ8763036.1"/>
    <property type="molecule type" value="Genomic_DNA"/>
</dbReference>
<keyword evidence="3" id="KW-1185">Reference proteome</keyword>
<feature type="compositionally biased region" description="Polar residues" evidence="1">
    <location>
        <begin position="43"/>
        <end position="59"/>
    </location>
</feature>
<gene>
    <name evidence="2" type="ORF">K2173_023241</name>
</gene>
<evidence type="ECO:0000313" key="2">
    <source>
        <dbReference type="EMBL" id="KAJ8763036.1"/>
    </source>
</evidence>
<dbReference type="PANTHER" id="PTHR33210:SF18">
    <property type="entry name" value="PROTODERMAL FACTOR 1"/>
    <property type="match status" value="1"/>
</dbReference>
<feature type="compositionally biased region" description="Low complexity" evidence="1">
    <location>
        <begin position="99"/>
        <end position="112"/>
    </location>
</feature>
<dbReference type="AlphaFoldDB" id="A0AAV8T9S6"/>
<accession>A0AAV8T9S6</accession>
<reference evidence="2 3" key="1">
    <citation type="submission" date="2021-09" db="EMBL/GenBank/DDBJ databases">
        <title>Genomic insights and catalytic innovation underlie evolution of tropane alkaloids biosynthesis.</title>
        <authorList>
            <person name="Wang Y.-J."/>
            <person name="Tian T."/>
            <person name="Huang J.-P."/>
            <person name="Huang S.-X."/>
        </authorList>
    </citation>
    <scope>NUCLEOTIDE SEQUENCE [LARGE SCALE GENOMIC DNA]</scope>
    <source>
        <strain evidence="2">KIB-2018</strain>
        <tissue evidence="2">Leaf</tissue>
    </source>
</reference>
<evidence type="ECO:0000256" key="1">
    <source>
        <dbReference type="SAM" id="MobiDB-lite"/>
    </source>
</evidence>
<evidence type="ECO:0008006" key="4">
    <source>
        <dbReference type="Google" id="ProtNLM"/>
    </source>
</evidence>
<dbReference type="PANTHER" id="PTHR33210">
    <property type="entry name" value="PROTODERMAL FACTOR 1"/>
    <property type="match status" value="1"/>
</dbReference>
<proteinExistence type="predicted"/>
<dbReference type="InterPro" id="IPR039923">
    <property type="entry name" value="Protodermal_1"/>
</dbReference>
<organism evidence="2 3">
    <name type="scientific">Erythroxylum novogranatense</name>
    <dbReference type="NCBI Taxonomy" id="1862640"/>
    <lineage>
        <taxon>Eukaryota</taxon>
        <taxon>Viridiplantae</taxon>
        <taxon>Streptophyta</taxon>
        <taxon>Embryophyta</taxon>
        <taxon>Tracheophyta</taxon>
        <taxon>Spermatophyta</taxon>
        <taxon>Magnoliopsida</taxon>
        <taxon>eudicotyledons</taxon>
        <taxon>Gunneridae</taxon>
        <taxon>Pentapetalae</taxon>
        <taxon>rosids</taxon>
        <taxon>fabids</taxon>
        <taxon>Malpighiales</taxon>
        <taxon>Erythroxylaceae</taxon>
        <taxon>Erythroxylum</taxon>
    </lineage>
</organism>
<protein>
    <recommendedName>
        <fullName evidence="4">Protodermal factor 1</fullName>
    </recommendedName>
</protein>
<feature type="compositionally biased region" description="Pro residues" evidence="1">
    <location>
        <begin position="138"/>
        <end position="164"/>
    </location>
</feature>
<name>A0AAV8T9S6_9ROSI</name>